<dbReference type="InterPro" id="IPR036236">
    <property type="entry name" value="Znf_C2H2_sf"/>
</dbReference>
<dbReference type="RefSeq" id="XP_007860900.1">
    <property type="nucleotide sequence ID" value="XM_007862709.1"/>
</dbReference>
<feature type="compositionally biased region" description="Low complexity" evidence="10">
    <location>
        <begin position="479"/>
        <end position="497"/>
    </location>
</feature>
<dbReference type="STRING" id="670483.S7QM84"/>
<dbReference type="PROSITE" id="PS00028">
    <property type="entry name" value="ZINC_FINGER_C2H2_1"/>
    <property type="match status" value="3"/>
</dbReference>
<evidence type="ECO:0000256" key="4">
    <source>
        <dbReference type="ARBA" id="ARBA00022737"/>
    </source>
</evidence>
<dbReference type="OrthoDB" id="6155966at2759"/>
<dbReference type="InterPro" id="IPR013087">
    <property type="entry name" value="Znf_C2H2_type"/>
</dbReference>
<feature type="compositionally biased region" description="Low complexity" evidence="10">
    <location>
        <begin position="188"/>
        <end position="202"/>
    </location>
</feature>
<dbReference type="GO" id="GO:0045944">
    <property type="term" value="P:positive regulation of transcription by RNA polymerase II"/>
    <property type="evidence" value="ECO:0007669"/>
    <property type="project" value="TreeGrafter"/>
</dbReference>
<keyword evidence="4" id="KW-0677">Repeat</keyword>
<feature type="compositionally biased region" description="Polar residues" evidence="10">
    <location>
        <begin position="395"/>
        <end position="426"/>
    </location>
</feature>
<dbReference type="SUPFAM" id="SSF57667">
    <property type="entry name" value="beta-beta-alpha zinc fingers"/>
    <property type="match status" value="2"/>
</dbReference>
<evidence type="ECO:0000256" key="3">
    <source>
        <dbReference type="ARBA" id="ARBA00022723"/>
    </source>
</evidence>
<keyword evidence="7" id="KW-0539">Nucleus</keyword>
<accession>S7QM84</accession>
<keyword evidence="3" id="KW-0479">Metal-binding</keyword>
<evidence type="ECO:0000256" key="2">
    <source>
        <dbReference type="ARBA" id="ARBA00022491"/>
    </source>
</evidence>
<keyword evidence="5 9" id="KW-0863">Zinc-finger</keyword>
<reference evidence="12 13" key="1">
    <citation type="journal article" date="2012" name="Science">
        <title>The Paleozoic origin of enzymatic lignin decomposition reconstructed from 31 fungal genomes.</title>
        <authorList>
            <person name="Floudas D."/>
            <person name="Binder M."/>
            <person name="Riley R."/>
            <person name="Barry K."/>
            <person name="Blanchette R.A."/>
            <person name="Henrissat B."/>
            <person name="Martinez A.T."/>
            <person name="Otillar R."/>
            <person name="Spatafora J.W."/>
            <person name="Yadav J.S."/>
            <person name="Aerts A."/>
            <person name="Benoit I."/>
            <person name="Boyd A."/>
            <person name="Carlson A."/>
            <person name="Copeland A."/>
            <person name="Coutinho P.M."/>
            <person name="de Vries R.P."/>
            <person name="Ferreira P."/>
            <person name="Findley K."/>
            <person name="Foster B."/>
            <person name="Gaskell J."/>
            <person name="Glotzer D."/>
            <person name="Gorecki P."/>
            <person name="Heitman J."/>
            <person name="Hesse C."/>
            <person name="Hori C."/>
            <person name="Igarashi K."/>
            <person name="Jurgens J.A."/>
            <person name="Kallen N."/>
            <person name="Kersten P."/>
            <person name="Kohler A."/>
            <person name="Kuees U."/>
            <person name="Kumar T.K.A."/>
            <person name="Kuo A."/>
            <person name="LaButti K."/>
            <person name="Larrondo L.F."/>
            <person name="Lindquist E."/>
            <person name="Ling A."/>
            <person name="Lombard V."/>
            <person name="Lucas S."/>
            <person name="Lundell T."/>
            <person name="Martin R."/>
            <person name="McLaughlin D.J."/>
            <person name="Morgenstern I."/>
            <person name="Morin E."/>
            <person name="Murat C."/>
            <person name="Nagy L.G."/>
            <person name="Nolan M."/>
            <person name="Ohm R.A."/>
            <person name="Patyshakuliyeva A."/>
            <person name="Rokas A."/>
            <person name="Ruiz-Duenas F.J."/>
            <person name="Sabat G."/>
            <person name="Salamov A."/>
            <person name="Samejima M."/>
            <person name="Schmutz J."/>
            <person name="Slot J.C."/>
            <person name="St John F."/>
            <person name="Stenlid J."/>
            <person name="Sun H."/>
            <person name="Sun S."/>
            <person name="Syed K."/>
            <person name="Tsang A."/>
            <person name="Wiebenga A."/>
            <person name="Young D."/>
            <person name="Pisabarro A."/>
            <person name="Eastwood D.C."/>
            <person name="Martin F."/>
            <person name="Cullen D."/>
            <person name="Grigoriev I.V."/>
            <person name="Hibbett D.S."/>
        </authorList>
    </citation>
    <scope>NUCLEOTIDE SEQUENCE [LARGE SCALE GENOMIC DNA]</scope>
    <source>
        <strain evidence="12 13">ATCC 11539</strain>
    </source>
</reference>
<feature type="domain" description="C2H2-type" evidence="11">
    <location>
        <begin position="46"/>
        <end position="76"/>
    </location>
</feature>
<evidence type="ECO:0000256" key="9">
    <source>
        <dbReference type="PROSITE-ProRule" id="PRU00042"/>
    </source>
</evidence>
<feature type="region of interest" description="Disordered" evidence="10">
    <location>
        <begin position="532"/>
        <end position="633"/>
    </location>
</feature>
<keyword evidence="6" id="KW-0862">Zinc</keyword>
<proteinExistence type="inferred from homology"/>
<feature type="compositionally biased region" description="Polar residues" evidence="10">
    <location>
        <begin position="621"/>
        <end position="630"/>
    </location>
</feature>
<evidence type="ECO:0000256" key="8">
    <source>
        <dbReference type="ARBA" id="ARBA00038089"/>
    </source>
</evidence>
<dbReference type="Gene3D" id="3.30.160.60">
    <property type="entry name" value="Classic Zinc Finger"/>
    <property type="match status" value="2"/>
</dbReference>
<dbReference type="PANTHER" id="PTHR47257:SF1">
    <property type="entry name" value="PH-RESPONSE TRANSCRIPTION FACTOR PACC_RIM101"/>
    <property type="match status" value="1"/>
</dbReference>
<evidence type="ECO:0000256" key="6">
    <source>
        <dbReference type="ARBA" id="ARBA00022833"/>
    </source>
</evidence>
<feature type="domain" description="C2H2-type" evidence="11">
    <location>
        <begin position="112"/>
        <end position="139"/>
    </location>
</feature>
<evidence type="ECO:0000256" key="1">
    <source>
        <dbReference type="ARBA" id="ARBA00004123"/>
    </source>
</evidence>
<dbReference type="GO" id="GO:0008270">
    <property type="term" value="F:zinc ion binding"/>
    <property type="evidence" value="ECO:0007669"/>
    <property type="project" value="UniProtKB-KW"/>
</dbReference>
<protein>
    <recommendedName>
        <fullName evidence="11">C2H2-type domain-containing protein</fullName>
    </recommendedName>
</protein>
<dbReference type="EMBL" id="KB469296">
    <property type="protein sequence ID" value="EPQ60502.1"/>
    <property type="molecule type" value="Genomic_DNA"/>
</dbReference>
<dbReference type="AlphaFoldDB" id="S7QM84"/>
<dbReference type="KEGG" id="gtr:GLOTRDRAFT_108980"/>
<feature type="compositionally biased region" description="Low complexity" evidence="10">
    <location>
        <begin position="562"/>
        <end position="582"/>
    </location>
</feature>
<evidence type="ECO:0000313" key="13">
    <source>
        <dbReference type="Proteomes" id="UP000030669"/>
    </source>
</evidence>
<dbReference type="InterPro" id="IPR050806">
    <property type="entry name" value="pacC/RIM101"/>
</dbReference>
<keyword evidence="2" id="KW-0678">Repressor</keyword>
<evidence type="ECO:0000256" key="7">
    <source>
        <dbReference type="ARBA" id="ARBA00023242"/>
    </source>
</evidence>
<evidence type="ECO:0000313" key="12">
    <source>
        <dbReference type="EMBL" id="EPQ60502.1"/>
    </source>
</evidence>
<name>S7QM84_GLOTA</name>
<feature type="compositionally biased region" description="Basic and acidic residues" evidence="10">
    <location>
        <begin position="127"/>
        <end position="139"/>
    </location>
</feature>
<dbReference type="PANTHER" id="PTHR47257">
    <property type="entry name" value="PH-RESPONSE TRANSCRIPTION FACTOR PACC/RIM101"/>
    <property type="match status" value="1"/>
</dbReference>
<feature type="region of interest" description="Disordered" evidence="10">
    <location>
        <begin position="127"/>
        <end position="212"/>
    </location>
</feature>
<evidence type="ECO:0000259" key="11">
    <source>
        <dbReference type="PROSITE" id="PS50157"/>
    </source>
</evidence>
<dbReference type="HOGENOM" id="CLU_024218_0_0_1"/>
<dbReference type="PROSITE" id="PS50157">
    <property type="entry name" value="ZINC_FINGER_C2H2_2"/>
    <property type="match status" value="3"/>
</dbReference>
<evidence type="ECO:0000256" key="5">
    <source>
        <dbReference type="ARBA" id="ARBA00022771"/>
    </source>
</evidence>
<dbReference type="Proteomes" id="UP000030669">
    <property type="component" value="Unassembled WGS sequence"/>
</dbReference>
<dbReference type="FunFam" id="3.30.160.60:FF:002343">
    <property type="entry name" value="Zinc finger protein 33A"/>
    <property type="match status" value="1"/>
</dbReference>
<organism evidence="12 13">
    <name type="scientific">Gloeophyllum trabeum (strain ATCC 11539 / FP-39264 / Madison 617)</name>
    <name type="common">Brown rot fungus</name>
    <dbReference type="NCBI Taxonomy" id="670483"/>
    <lineage>
        <taxon>Eukaryota</taxon>
        <taxon>Fungi</taxon>
        <taxon>Dikarya</taxon>
        <taxon>Basidiomycota</taxon>
        <taxon>Agaricomycotina</taxon>
        <taxon>Agaricomycetes</taxon>
        <taxon>Gloeophyllales</taxon>
        <taxon>Gloeophyllaceae</taxon>
        <taxon>Gloeophyllum</taxon>
    </lineage>
</organism>
<dbReference type="GO" id="GO:0005634">
    <property type="term" value="C:nucleus"/>
    <property type="evidence" value="ECO:0007669"/>
    <property type="project" value="UniProtKB-SubCell"/>
</dbReference>
<gene>
    <name evidence="12" type="ORF">GLOTRDRAFT_108980</name>
</gene>
<feature type="compositionally biased region" description="Low complexity" evidence="10">
    <location>
        <begin position="15"/>
        <end position="26"/>
    </location>
</feature>
<dbReference type="eggNOG" id="KOG1721">
    <property type="taxonomic scope" value="Eukaryota"/>
</dbReference>
<feature type="region of interest" description="Disordered" evidence="10">
    <location>
        <begin position="473"/>
        <end position="498"/>
    </location>
</feature>
<keyword evidence="13" id="KW-1185">Reference proteome</keyword>
<evidence type="ECO:0000256" key="10">
    <source>
        <dbReference type="SAM" id="MobiDB-lite"/>
    </source>
</evidence>
<dbReference type="OMA" id="RVNPSYD"/>
<comment type="subcellular location">
    <subcellularLocation>
        <location evidence="1">Nucleus</location>
    </subcellularLocation>
</comment>
<feature type="region of interest" description="Disordered" evidence="10">
    <location>
        <begin position="386"/>
        <end position="426"/>
    </location>
</feature>
<dbReference type="SMART" id="SM00355">
    <property type="entry name" value="ZnF_C2H2"/>
    <property type="match status" value="3"/>
</dbReference>
<feature type="region of interest" description="Disordered" evidence="10">
    <location>
        <begin position="1"/>
        <end position="38"/>
    </location>
</feature>
<feature type="domain" description="C2H2-type" evidence="11">
    <location>
        <begin position="82"/>
        <end position="111"/>
    </location>
</feature>
<sequence length="728" mass="79658">MGPPLTPPSSNAERSASPPSNGHSSSEGAGYAQRIEDSKAQEAEGHRCLWQECGKVMSDPEALYNHLCNDHIGRKSTNNLCLTCKWKDCGTTCSKRDHITSHVRVHTPLKPHTCEICKKSFKRPQDLKKHEKIHTEEHHAQHKHSKAVTVADPSYSQRVRGDISKPNPYGLSQRQPHYQNGNHVPRAGSDSTAISGSGSSRGPLTTPSPEMLPSQVHIASNYGAQSAHELLPQSQLPTWEVLRPDGTTAPAGAGAKRSYDHSMEDFFTDMKKRRVAPSYDPDMADRLNRLAYSQGLGHHDQNNFNPRSVSFDIRTPEELAAVNDFLVTLGRDVAAGAVPRQQQQQQQQMQHRQQACNYSTHSMFDAASLSEMGLAGMPGVPGSGATYPGEHGYSSAGSNNNHQYSSVPYPSTSGLRSNHPSVQPTVYGSLYSDVQHAPLTYSPSDEFAAPPPLTRRSISSYSSNPYVQINASPAELDSPHSLSSTPSSSTPPHMPSSIENSIFYEGLRAPRVPPLVPRLSQADYGTASRQTIIPLQNDGRPPLAPPEPMEPKLPKTVHRGPPAKLTASSLSSSPSSKLYPLLQEGDSKYKLPPLNRMYRDTPSPDSSPRSPPPRDSTPSSGHSSPVQQPRTLPGIHSIASGVSASRSAELDERLSREIGRIRLESSSKDITPEQRRRHAELIRNLLLVINADFKKRFDTSKLQRTSASTTDYDRIATRSTRDVEMTSA</sequence>
<feature type="compositionally biased region" description="Polar residues" evidence="10">
    <location>
        <begin position="170"/>
        <end position="182"/>
    </location>
</feature>
<dbReference type="Pfam" id="PF00096">
    <property type="entry name" value="zf-C2H2"/>
    <property type="match status" value="1"/>
</dbReference>
<dbReference type="GeneID" id="19298966"/>
<comment type="similarity">
    <text evidence="8">Belongs to the pacC/RIM101 family.</text>
</comment>